<evidence type="ECO:0000256" key="4">
    <source>
        <dbReference type="HAMAP-Rule" id="MF_00317"/>
    </source>
</evidence>
<dbReference type="EMBL" id="AP025226">
    <property type="protein sequence ID" value="BDB97911.1"/>
    <property type="molecule type" value="Genomic_DNA"/>
</dbReference>
<evidence type="ECO:0000259" key="5">
    <source>
        <dbReference type="Pfam" id="PF00705"/>
    </source>
</evidence>
<dbReference type="PANTHER" id="PTHR11352">
    <property type="entry name" value="PROLIFERATING CELL NUCLEAR ANTIGEN"/>
    <property type="match status" value="1"/>
</dbReference>
<organism evidence="7 8">
    <name type="scientific">Saccharolobus caldissimus</name>
    <dbReference type="NCBI Taxonomy" id="1702097"/>
    <lineage>
        <taxon>Archaea</taxon>
        <taxon>Thermoproteota</taxon>
        <taxon>Thermoprotei</taxon>
        <taxon>Sulfolobales</taxon>
        <taxon>Sulfolobaceae</taxon>
        <taxon>Saccharolobus</taxon>
    </lineage>
</organism>
<feature type="domain" description="Proliferating cell nuclear antigen PCNA C-terminal" evidence="6">
    <location>
        <begin position="134"/>
        <end position="243"/>
    </location>
</feature>
<proteinExistence type="inferred from homology"/>
<dbReference type="SUPFAM" id="SSF55979">
    <property type="entry name" value="DNA clamp"/>
    <property type="match status" value="2"/>
</dbReference>
<dbReference type="GO" id="GO:0003677">
    <property type="term" value="F:DNA binding"/>
    <property type="evidence" value="ECO:0007669"/>
    <property type="project" value="UniProtKB-UniRule"/>
</dbReference>
<evidence type="ECO:0000259" key="6">
    <source>
        <dbReference type="Pfam" id="PF02747"/>
    </source>
</evidence>
<dbReference type="GO" id="GO:0030337">
    <property type="term" value="F:DNA polymerase processivity factor activity"/>
    <property type="evidence" value="ECO:0007669"/>
    <property type="project" value="UniProtKB-UniRule"/>
</dbReference>
<feature type="domain" description="Proliferating cell nuclear antigen PCNA N-terminal" evidence="5">
    <location>
        <begin position="1"/>
        <end position="104"/>
    </location>
</feature>
<dbReference type="PROSITE" id="PS01251">
    <property type="entry name" value="PCNA_1"/>
    <property type="match status" value="1"/>
</dbReference>
<protein>
    <recommendedName>
        <fullName evidence="4">DNA polymerase sliding clamp</fullName>
    </recommendedName>
    <alternativeName>
        <fullName evidence="4">Proliferating cell nuclear antigen homolog</fullName>
        <shortName evidence="4">PCNA</shortName>
    </alternativeName>
</protein>
<dbReference type="InterPro" id="IPR046938">
    <property type="entry name" value="DNA_clamp_sf"/>
</dbReference>
<evidence type="ECO:0000256" key="1">
    <source>
        <dbReference type="ARBA" id="ARBA00010462"/>
    </source>
</evidence>
<dbReference type="GO" id="GO:0006272">
    <property type="term" value="P:leading strand elongation"/>
    <property type="evidence" value="ECO:0007669"/>
    <property type="project" value="TreeGrafter"/>
</dbReference>
<keyword evidence="3 4" id="KW-0238">DNA-binding</keyword>
<dbReference type="InterPro" id="IPR000730">
    <property type="entry name" value="Pr_cel_nuc_antig"/>
</dbReference>
<evidence type="ECO:0000313" key="7">
    <source>
        <dbReference type="EMBL" id="BDB97911.1"/>
    </source>
</evidence>
<dbReference type="Pfam" id="PF02747">
    <property type="entry name" value="PCNA_C"/>
    <property type="match status" value="1"/>
</dbReference>
<gene>
    <name evidence="4" type="primary">pcn</name>
    <name evidence="7" type="ORF">SACC_09280</name>
</gene>
<evidence type="ECO:0000256" key="3">
    <source>
        <dbReference type="ARBA" id="ARBA00023125"/>
    </source>
</evidence>
<accession>A0AAQ4CQ30</accession>
<dbReference type="Proteomes" id="UP001319921">
    <property type="component" value="Chromosome"/>
</dbReference>
<dbReference type="InterPro" id="IPR022659">
    <property type="entry name" value="Pr_cel_nuc_antig_CS"/>
</dbReference>
<comment type="subunit">
    <text evidence="4">Homotrimer. The subunits circularize to form a toroid; DNA passes through its center. Replication factor C (RFC) is required to load the toroid on the DNA.</text>
</comment>
<dbReference type="InterPro" id="IPR022649">
    <property type="entry name" value="Pr_cel_nuc_antig_C"/>
</dbReference>
<evidence type="ECO:0000313" key="8">
    <source>
        <dbReference type="Proteomes" id="UP001319921"/>
    </source>
</evidence>
<dbReference type="Pfam" id="PF00705">
    <property type="entry name" value="PCNA_N"/>
    <property type="match status" value="1"/>
</dbReference>
<dbReference type="NCBIfam" id="NF002220">
    <property type="entry name" value="PRK01115.1-3"/>
    <property type="match status" value="1"/>
</dbReference>
<dbReference type="KEGG" id="scas:SACC_09280"/>
<comment type="function">
    <text evidence="4">Sliding clamp subunit that acts as a moving platform for DNA processing. Responsible for tethering the catalytic subunit of DNA polymerase and other proteins to DNA during high-speed replication.</text>
</comment>
<dbReference type="Gene3D" id="3.70.10.10">
    <property type="match status" value="1"/>
</dbReference>
<reference evidence="7 8" key="1">
    <citation type="journal article" date="2022" name="Microbiol. Resour. Announc.">
        <title>Complete Genome Sequence of the Hyperthermophilic and Acidophilic Archaeon Saccharolobus caldissimus Strain HS-3T.</title>
        <authorList>
            <person name="Sakai H.D."/>
            <person name="Kurosawa N."/>
        </authorList>
    </citation>
    <scope>NUCLEOTIDE SEQUENCE [LARGE SCALE GENOMIC DNA]</scope>
    <source>
        <strain evidence="7 8">JCM32116</strain>
    </source>
</reference>
<dbReference type="PANTHER" id="PTHR11352:SF0">
    <property type="entry name" value="PROLIFERATING CELL NUCLEAR ANTIGEN"/>
    <property type="match status" value="1"/>
</dbReference>
<dbReference type="AlphaFoldDB" id="A0AAQ4CQ30"/>
<keyword evidence="2 4" id="KW-0235">DNA replication</keyword>
<dbReference type="CDD" id="cd00577">
    <property type="entry name" value="PCNA"/>
    <property type="match status" value="1"/>
</dbReference>
<dbReference type="GO" id="GO:0006275">
    <property type="term" value="P:regulation of DNA replication"/>
    <property type="evidence" value="ECO:0007669"/>
    <property type="project" value="UniProtKB-UniRule"/>
</dbReference>
<evidence type="ECO:0000256" key="2">
    <source>
        <dbReference type="ARBA" id="ARBA00022705"/>
    </source>
</evidence>
<dbReference type="InterPro" id="IPR022648">
    <property type="entry name" value="Pr_cel_nuc_antig_N"/>
</dbReference>
<comment type="similarity">
    <text evidence="1 4">Belongs to the PCNA family.</text>
</comment>
<sequence>MMKARVVDAVSFSYILRTVGEFLSEANFIVTNDGIKISGIDPSRVVFLDIFMPAAYFEDFEVNGEKEILGFNLEDVNDILKRVAKDDSLIISSSESKIIFTFDGEFTRSFELPLIQVEATQPPSVNLEFPFKAKLLTITYADIIDELSDLGEAIIISSKDNKLYFEVEGDMGSSKVELSTEGGTLLEASGSDASSVYGMEYIANTSKMRRASDTMELSFGSQIPLKLHFELPQGGYGDFYIAPRAE</sequence>
<name>A0AAQ4CQ30_9CREN</name>
<keyword evidence="8" id="KW-1185">Reference proteome</keyword>
<dbReference type="HAMAP" id="MF_00317">
    <property type="entry name" value="DNApol_clamp_arch"/>
    <property type="match status" value="1"/>
</dbReference>